<keyword evidence="2" id="KW-1185">Reference proteome</keyword>
<organism evidence="1 2">
    <name type="scientific">Streptomyces rameus</name>
    <dbReference type="NCBI Taxonomy" id="68261"/>
    <lineage>
        <taxon>Bacteria</taxon>
        <taxon>Bacillati</taxon>
        <taxon>Actinomycetota</taxon>
        <taxon>Actinomycetes</taxon>
        <taxon>Kitasatosporales</taxon>
        <taxon>Streptomycetaceae</taxon>
        <taxon>Streptomyces</taxon>
    </lineage>
</organism>
<dbReference type="RefSeq" id="WP_345058637.1">
    <property type="nucleotide sequence ID" value="NZ_BAAAVM010000125.1"/>
</dbReference>
<dbReference type="InterPro" id="IPR009003">
    <property type="entry name" value="Peptidase_S1_PA"/>
</dbReference>
<protein>
    <submittedName>
        <fullName evidence="1">Uncharacterized protein</fullName>
    </submittedName>
</protein>
<evidence type="ECO:0000313" key="1">
    <source>
        <dbReference type="EMBL" id="GAA2776636.1"/>
    </source>
</evidence>
<sequence>MEIPEELITELQAPALGLSDLQGVNGVGLGMREENEEFSEELAVRVYVDDAGDVPELPTQLADLPVCIVEFPIEPLFTADDVPHDTLMGGVQIQQAPQSSGTLGAVVMRNGDNTLVGLTCQHVSGDTGVRVFQPTAPPMPIGSTPDLSASLGKVVDFDSPVKQTIPTPAGATLWLGREVDAAIFDLDEAVAQKGGAREFSNEIADGFGAVAQTLTPTVRMFVRKRGSQTGPTGGLIVGMALAVPWSGFTPPVGHEYAMTNQFEIFYTPSECPDGIIARGGDSGSVVLQSGTHNAVGLLWGGAQAGGRRALMSDITTVEQRLDVTLVWDPS</sequence>
<comment type="caution">
    <text evidence="1">The sequence shown here is derived from an EMBL/GenBank/DDBJ whole genome shotgun (WGS) entry which is preliminary data.</text>
</comment>
<gene>
    <name evidence="1" type="ORF">GCM10010521_64170</name>
</gene>
<reference evidence="1 2" key="1">
    <citation type="journal article" date="2019" name="Int. J. Syst. Evol. Microbiol.">
        <title>The Global Catalogue of Microorganisms (GCM) 10K type strain sequencing project: providing services to taxonomists for standard genome sequencing and annotation.</title>
        <authorList>
            <consortium name="The Broad Institute Genomics Platform"/>
            <consortium name="The Broad Institute Genome Sequencing Center for Infectious Disease"/>
            <person name="Wu L."/>
            <person name="Ma J."/>
        </authorList>
    </citation>
    <scope>NUCLEOTIDE SEQUENCE [LARGE SCALE GENOMIC DNA]</scope>
    <source>
        <strain evidence="1 2">JCM 11574</strain>
    </source>
</reference>
<dbReference type="EMBL" id="BAAAVM010000125">
    <property type="protein sequence ID" value="GAA2776636.1"/>
    <property type="molecule type" value="Genomic_DNA"/>
</dbReference>
<evidence type="ECO:0000313" key="2">
    <source>
        <dbReference type="Proteomes" id="UP001500893"/>
    </source>
</evidence>
<dbReference type="Proteomes" id="UP001500893">
    <property type="component" value="Unassembled WGS sequence"/>
</dbReference>
<accession>A0ABN3V3A8</accession>
<dbReference type="SUPFAM" id="SSF50494">
    <property type="entry name" value="Trypsin-like serine proteases"/>
    <property type="match status" value="1"/>
</dbReference>
<name>A0ABN3V3A8_9ACTN</name>
<proteinExistence type="predicted"/>